<dbReference type="GO" id="GO:0016757">
    <property type="term" value="F:glycosyltransferase activity"/>
    <property type="evidence" value="ECO:0007669"/>
    <property type="project" value="TreeGrafter"/>
</dbReference>
<dbReference type="PANTHER" id="PTHR21461">
    <property type="entry name" value="GLYCOSYLTRANSFERASE FAMILY 92 PROTEIN"/>
    <property type="match status" value="1"/>
</dbReference>
<evidence type="ECO:0008006" key="6">
    <source>
        <dbReference type="Google" id="ProtNLM"/>
    </source>
</evidence>
<dbReference type="AlphaFoldDB" id="A0AAD5H609"/>
<evidence type="ECO:0000256" key="1">
    <source>
        <dbReference type="ARBA" id="ARBA00004167"/>
    </source>
</evidence>
<proteinExistence type="predicted"/>
<protein>
    <recommendedName>
        <fullName evidence="6">Glycosyltransferase family 92 protein</fullName>
    </recommendedName>
</protein>
<sequence>MFSLPLPPMQPPLSSVLGPHIASGAVDYHWFEGVPPPPPASPPEGVAEQLGAGADAPIPRELQIGFNYSGKRQPGNGVRSQLWAYDWCLQHHRTDHTWMAFIDADEYILLRPDIPSLPALLQRYEQYGGLALFSKTFGSSGHLTRPAVGSRLGFTQCQPPGRNEYYKTIANLHYVLPTFGGTVGPHTFRMRDGAATVNSRGVPLARDLSGHVVKDEIFINHYITRSAEEYAAKALRGGGVHKTGRHNISQLAWRDSISTAECLDAVRYVQRTAEGSLGADGSGDASSER</sequence>
<evidence type="ECO:0000313" key="5">
    <source>
        <dbReference type="Proteomes" id="UP001205105"/>
    </source>
</evidence>
<dbReference type="GO" id="GO:0016020">
    <property type="term" value="C:membrane"/>
    <property type="evidence" value="ECO:0007669"/>
    <property type="project" value="UniProtKB-SubCell"/>
</dbReference>
<dbReference type="EMBL" id="JADXDR010000015">
    <property type="protein sequence ID" value="KAI7845614.1"/>
    <property type="molecule type" value="Genomic_DNA"/>
</dbReference>
<reference evidence="4" key="1">
    <citation type="submission" date="2020-11" db="EMBL/GenBank/DDBJ databases">
        <title>Chlorella ohadii genome sequencing and assembly.</title>
        <authorList>
            <person name="Murik O."/>
            <person name="Treves H."/>
            <person name="Kedem I."/>
            <person name="Shotland Y."/>
            <person name="Kaplan A."/>
        </authorList>
    </citation>
    <scope>NUCLEOTIDE SEQUENCE</scope>
    <source>
        <strain evidence="4">1</strain>
    </source>
</reference>
<keyword evidence="3" id="KW-1133">Transmembrane helix</keyword>
<organism evidence="4 5">
    <name type="scientific">Chlorella ohadii</name>
    <dbReference type="NCBI Taxonomy" id="2649997"/>
    <lineage>
        <taxon>Eukaryota</taxon>
        <taxon>Viridiplantae</taxon>
        <taxon>Chlorophyta</taxon>
        <taxon>core chlorophytes</taxon>
        <taxon>Trebouxiophyceae</taxon>
        <taxon>Chlorellales</taxon>
        <taxon>Chlorellaceae</taxon>
        <taxon>Chlorella clade</taxon>
        <taxon>Chlorella</taxon>
    </lineage>
</organism>
<dbReference type="GO" id="GO:0005737">
    <property type="term" value="C:cytoplasm"/>
    <property type="evidence" value="ECO:0007669"/>
    <property type="project" value="TreeGrafter"/>
</dbReference>
<dbReference type="Proteomes" id="UP001205105">
    <property type="component" value="Unassembled WGS sequence"/>
</dbReference>
<evidence type="ECO:0000313" key="4">
    <source>
        <dbReference type="EMBL" id="KAI7845614.1"/>
    </source>
</evidence>
<gene>
    <name evidence="4" type="ORF">COHA_000900</name>
</gene>
<name>A0AAD5H609_9CHLO</name>
<keyword evidence="5" id="KW-1185">Reference proteome</keyword>
<evidence type="ECO:0000256" key="2">
    <source>
        <dbReference type="ARBA" id="ARBA00022692"/>
    </source>
</evidence>
<comment type="subcellular location">
    <subcellularLocation>
        <location evidence="1">Membrane</location>
        <topology evidence="1">Single-pass membrane protein</topology>
    </subcellularLocation>
</comment>
<evidence type="ECO:0000256" key="3">
    <source>
        <dbReference type="ARBA" id="ARBA00022989"/>
    </source>
</evidence>
<keyword evidence="2" id="KW-0812">Transmembrane</keyword>
<accession>A0AAD5H609</accession>
<comment type="caution">
    <text evidence="4">The sequence shown here is derived from an EMBL/GenBank/DDBJ whole genome shotgun (WGS) entry which is preliminary data.</text>
</comment>
<keyword evidence="3" id="KW-0472">Membrane</keyword>
<dbReference type="PANTHER" id="PTHR21461:SF69">
    <property type="entry name" value="GLYCOSYLTRANSFERASE FAMILY 92 PROTEIN"/>
    <property type="match status" value="1"/>
</dbReference>